<dbReference type="EMBL" id="JBHRSP010000019">
    <property type="protein sequence ID" value="MFC3074093.1"/>
    <property type="molecule type" value="Genomic_DNA"/>
</dbReference>
<protein>
    <submittedName>
        <fullName evidence="4">NAD-dependent succinate-semialdehyde dehydrogenase</fullName>
        <ecNumber evidence="4">1.2.1.-</ecNumber>
    </submittedName>
</protein>
<evidence type="ECO:0000259" key="3">
    <source>
        <dbReference type="Pfam" id="PF00171"/>
    </source>
</evidence>
<comment type="caution">
    <text evidence="4">The sequence shown here is derived from an EMBL/GenBank/DDBJ whole genome shotgun (WGS) entry which is preliminary data.</text>
</comment>
<dbReference type="GO" id="GO:0016491">
    <property type="term" value="F:oxidoreductase activity"/>
    <property type="evidence" value="ECO:0007669"/>
    <property type="project" value="UniProtKB-KW"/>
</dbReference>
<keyword evidence="5" id="KW-1185">Reference proteome</keyword>
<reference evidence="5" key="1">
    <citation type="journal article" date="2019" name="Int. J. Syst. Evol. Microbiol.">
        <title>The Global Catalogue of Microorganisms (GCM) 10K type strain sequencing project: providing services to taxonomists for standard genome sequencing and annotation.</title>
        <authorList>
            <consortium name="The Broad Institute Genomics Platform"/>
            <consortium name="The Broad Institute Genome Sequencing Center for Infectious Disease"/>
            <person name="Wu L."/>
            <person name="Ma J."/>
        </authorList>
    </citation>
    <scope>NUCLEOTIDE SEQUENCE [LARGE SCALE GENOMIC DNA]</scope>
    <source>
        <strain evidence="5">KCTC 52677</strain>
    </source>
</reference>
<evidence type="ECO:0000313" key="4">
    <source>
        <dbReference type="EMBL" id="MFC3074093.1"/>
    </source>
</evidence>
<dbReference type="InterPro" id="IPR016162">
    <property type="entry name" value="Ald_DH_N"/>
</dbReference>
<dbReference type="Proteomes" id="UP001595377">
    <property type="component" value="Unassembled WGS sequence"/>
</dbReference>
<dbReference type="InterPro" id="IPR050740">
    <property type="entry name" value="Aldehyde_DH_Superfamily"/>
</dbReference>
<keyword evidence="2 4" id="KW-0560">Oxidoreductase</keyword>
<accession>A0ABV7DIK3</accession>
<dbReference type="Pfam" id="PF00171">
    <property type="entry name" value="Aldedh"/>
    <property type="match status" value="1"/>
</dbReference>
<sequence>MWNREYPDPQHFIAGAWQPGAAGDRHEIVDPASGEVIARLSGVSPAQVEEAIEAAGSAFHAWSAVPAWERAETLSRAATILRQRTDTIARWMTLEQGKPLAESRAEVHAAADVFVWAAEECKRTYGRLIPSRVKGVRQFTEFEPVGPSALFAPWNFPLILPTRKVATALAAGCTAVLKPAEQTPASAMALVLACLEAGVPAGALNLLTGDAPPISQALLQSRVIRKVSLTGSVAVGRQVARLAGEHLKKCTLELGGHAPVIILDDCDLEHAVATLVRTKFRNAGQVCVSPTRLLVQQGIARQFTERFVAAAARLAVGPGLDEATQMGPLATARRREAVDAMVRDAQAKGGRLLTGGVVPEGSGFFYPPTVIADTPVTASALRDEPFGPVALLSTFTDVDDAVAEANRLPLGLAAYLFTTDLKHARDLSAGIRSGMVGINHVAFGLPETPMCGVRDSGYGHEGGSEGIREYLVTKFVNEYC</sequence>
<name>A0ABV7DIK3_9HYPH</name>
<evidence type="ECO:0000256" key="2">
    <source>
        <dbReference type="ARBA" id="ARBA00023002"/>
    </source>
</evidence>
<dbReference type="CDD" id="cd07103">
    <property type="entry name" value="ALDH_F5_SSADH_GabD"/>
    <property type="match status" value="1"/>
</dbReference>
<gene>
    <name evidence="4" type="ORF">ACFOHH_13350</name>
</gene>
<proteinExistence type="inferred from homology"/>
<dbReference type="InterPro" id="IPR016161">
    <property type="entry name" value="Ald_DH/histidinol_DH"/>
</dbReference>
<dbReference type="SUPFAM" id="SSF53720">
    <property type="entry name" value="ALDH-like"/>
    <property type="match status" value="1"/>
</dbReference>
<dbReference type="Gene3D" id="3.40.309.10">
    <property type="entry name" value="Aldehyde Dehydrogenase, Chain A, domain 2"/>
    <property type="match status" value="1"/>
</dbReference>
<evidence type="ECO:0000313" key="5">
    <source>
        <dbReference type="Proteomes" id="UP001595377"/>
    </source>
</evidence>
<dbReference type="Gene3D" id="3.40.605.10">
    <property type="entry name" value="Aldehyde Dehydrogenase, Chain A, domain 1"/>
    <property type="match status" value="1"/>
</dbReference>
<dbReference type="RefSeq" id="WP_257313067.1">
    <property type="nucleotide sequence ID" value="NZ_JANFDG010000003.1"/>
</dbReference>
<dbReference type="PANTHER" id="PTHR43353:SF5">
    <property type="entry name" value="SUCCINATE-SEMIALDEHYDE DEHYDROGENASE, MITOCHONDRIAL"/>
    <property type="match status" value="1"/>
</dbReference>
<feature type="domain" description="Aldehyde dehydrogenase" evidence="3">
    <location>
        <begin position="17"/>
        <end position="476"/>
    </location>
</feature>
<dbReference type="InterPro" id="IPR016163">
    <property type="entry name" value="Ald_DH_C"/>
</dbReference>
<dbReference type="EC" id="1.2.1.-" evidence="4"/>
<evidence type="ECO:0000256" key="1">
    <source>
        <dbReference type="ARBA" id="ARBA00009986"/>
    </source>
</evidence>
<dbReference type="InterPro" id="IPR015590">
    <property type="entry name" value="Aldehyde_DH_dom"/>
</dbReference>
<organism evidence="4 5">
    <name type="scientific">Shinella pollutisoli</name>
    <dbReference type="NCBI Taxonomy" id="2250594"/>
    <lineage>
        <taxon>Bacteria</taxon>
        <taxon>Pseudomonadati</taxon>
        <taxon>Pseudomonadota</taxon>
        <taxon>Alphaproteobacteria</taxon>
        <taxon>Hyphomicrobiales</taxon>
        <taxon>Rhizobiaceae</taxon>
        <taxon>Shinella</taxon>
    </lineage>
</organism>
<dbReference type="PANTHER" id="PTHR43353">
    <property type="entry name" value="SUCCINATE-SEMIALDEHYDE DEHYDROGENASE, MITOCHONDRIAL"/>
    <property type="match status" value="1"/>
</dbReference>
<comment type="similarity">
    <text evidence="1">Belongs to the aldehyde dehydrogenase family.</text>
</comment>